<evidence type="ECO:0000313" key="4">
    <source>
        <dbReference type="RefSeq" id="XP_033532210.1"/>
    </source>
</evidence>
<keyword evidence="3" id="KW-1185">Reference proteome</keyword>
<evidence type="ECO:0000313" key="3">
    <source>
        <dbReference type="Proteomes" id="UP000504638"/>
    </source>
</evidence>
<organism evidence="2">
    <name type="scientific">Eremomyces bilateralis CBS 781.70</name>
    <dbReference type="NCBI Taxonomy" id="1392243"/>
    <lineage>
        <taxon>Eukaryota</taxon>
        <taxon>Fungi</taxon>
        <taxon>Dikarya</taxon>
        <taxon>Ascomycota</taxon>
        <taxon>Pezizomycotina</taxon>
        <taxon>Dothideomycetes</taxon>
        <taxon>Dothideomycetes incertae sedis</taxon>
        <taxon>Eremomycetales</taxon>
        <taxon>Eremomycetaceae</taxon>
        <taxon>Eremomyces</taxon>
    </lineage>
</organism>
<feature type="region of interest" description="Disordered" evidence="1">
    <location>
        <begin position="411"/>
        <end position="432"/>
    </location>
</feature>
<dbReference type="Gene3D" id="3.30.160.60">
    <property type="entry name" value="Classic Zinc Finger"/>
    <property type="match status" value="1"/>
</dbReference>
<evidence type="ECO:0000313" key="2">
    <source>
        <dbReference type="EMBL" id="KAF1810579.1"/>
    </source>
</evidence>
<feature type="compositionally biased region" description="Polar residues" evidence="1">
    <location>
        <begin position="235"/>
        <end position="248"/>
    </location>
</feature>
<evidence type="ECO:0008006" key="5">
    <source>
        <dbReference type="Google" id="ProtNLM"/>
    </source>
</evidence>
<dbReference type="RefSeq" id="XP_033532210.1">
    <property type="nucleotide sequence ID" value="XM_033678197.1"/>
</dbReference>
<reference evidence="2 4" key="1">
    <citation type="submission" date="2020-01" db="EMBL/GenBank/DDBJ databases">
        <authorList>
            <consortium name="DOE Joint Genome Institute"/>
            <person name="Haridas S."/>
            <person name="Albert R."/>
            <person name="Binder M."/>
            <person name="Bloem J."/>
            <person name="Labutti K."/>
            <person name="Salamov A."/>
            <person name="Andreopoulos B."/>
            <person name="Baker S.E."/>
            <person name="Barry K."/>
            <person name="Bills G."/>
            <person name="Bluhm B.H."/>
            <person name="Cannon C."/>
            <person name="Castanera R."/>
            <person name="Culley D.E."/>
            <person name="Daum C."/>
            <person name="Ezra D."/>
            <person name="Gonzalez J.B."/>
            <person name="Henrissat B."/>
            <person name="Kuo A."/>
            <person name="Liang C."/>
            <person name="Lipzen A."/>
            <person name="Lutzoni F."/>
            <person name="Magnuson J."/>
            <person name="Mondo S."/>
            <person name="Nolan M."/>
            <person name="Ohm R."/>
            <person name="Pangilinan J."/>
            <person name="Park H.-J."/>
            <person name="Ramirez L."/>
            <person name="Alfaro M."/>
            <person name="Sun H."/>
            <person name="Tritt A."/>
            <person name="Yoshinaga Y."/>
            <person name="Zwiers L.-H."/>
            <person name="Turgeon B.G."/>
            <person name="Goodwin S.B."/>
            <person name="Spatafora J.W."/>
            <person name="Crous P.W."/>
            <person name="Grigoriev I.V."/>
        </authorList>
    </citation>
    <scope>NUCLEOTIDE SEQUENCE</scope>
    <source>
        <strain evidence="2 4">CBS 781.70</strain>
    </source>
</reference>
<reference evidence="4" key="3">
    <citation type="submission" date="2025-04" db="UniProtKB">
        <authorList>
            <consortium name="RefSeq"/>
        </authorList>
    </citation>
    <scope>IDENTIFICATION</scope>
    <source>
        <strain evidence="4">CBS 781.70</strain>
    </source>
</reference>
<sequence>MTSRPSKQFASSLSISSSGGNHTSILPTLVARGAQGGQARVRRVARTRPHQTRLISERVREALWNAANDSSATESFRSIPSRNQTGHSALEQCSLESTTPFANFDEGIFTSSCSETSNVDASTLPSDPLVHHFGVRSVAAQDLLTQQSADAQAMSALGFILPTSFDQMDPYTSNYQSHHYLSGHYSAADQNRTLSSASHASAPITSAYAATPPMTASNPGSPDPRTMSTRERSQSYHSAITSPYQTAHPSPPAGYSTLGYAQPVHPAVSPHPAYSNLASQVPEPTSYGTAMAGSSNGYAAANYPSGYEALPTAPSFYSPHSVIHPGTQTSIPASYMASTGEHTTSSAASSDEPVRILHSRPKPQCWDHGCNGRQFSTFSNLLRHQREKSGTASKSNCPRCGAEFTRTTARNGHMANEKCKRRQKSGSEIDED</sequence>
<dbReference type="OrthoDB" id="5366256at2759"/>
<dbReference type="Proteomes" id="UP000504638">
    <property type="component" value="Unplaced"/>
</dbReference>
<dbReference type="GeneID" id="54418767"/>
<gene>
    <name evidence="2 4" type="ORF">P152DRAFT_450952</name>
</gene>
<name>A0A6G1FYC8_9PEZI</name>
<proteinExistence type="predicted"/>
<reference evidence="4" key="2">
    <citation type="submission" date="2020-04" db="EMBL/GenBank/DDBJ databases">
        <authorList>
            <consortium name="NCBI Genome Project"/>
        </authorList>
    </citation>
    <scope>NUCLEOTIDE SEQUENCE</scope>
    <source>
        <strain evidence="4">CBS 781.70</strain>
    </source>
</reference>
<dbReference type="AlphaFoldDB" id="A0A6G1FYC8"/>
<protein>
    <recommendedName>
        <fullName evidence="5">C2H2-type domain-containing protein</fullName>
    </recommendedName>
</protein>
<feature type="region of interest" description="Disordered" evidence="1">
    <location>
        <begin position="206"/>
        <end position="254"/>
    </location>
</feature>
<dbReference type="EMBL" id="ML975165">
    <property type="protein sequence ID" value="KAF1810579.1"/>
    <property type="molecule type" value="Genomic_DNA"/>
</dbReference>
<accession>A0A6G1FYC8</accession>
<evidence type="ECO:0000256" key="1">
    <source>
        <dbReference type="SAM" id="MobiDB-lite"/>
    </source>
</evidence>